<dbReference type="InterPro" id="IPR023393">
    <property type="entry name" value="START-like_dom_sf"/>
</dbReference>
<dbReference type="Pfam" id="PF10604">
    <property type="entry name" value="Polyketide_cyc2"/>
    <property type="match status" value="1"/>
</dbReference>
<gene>
    <name evidence="1" type="ORF">EV186_103866</name>
</gene>
<dbReference type="AlphaFoldDB" id="A0A4R6SDX1"/>
<name>A0A4R6SDX1_LABRH</name>
<dbReference type="EMBL" id="SNXZ01000003">
    <property type="protein sequence ID" value="TDP97887.1"/>
    <property type="molecule type" value="Genomic_DNA"/>
</dbReference>
<dbReference type="Gene3D" id="3.30.530.20">
    <property type="match status" value="1"/>
</dbReference>
<comment type="caution">
    <text evidence="1">The sequence shown here is derived from an EMBL/GenBank/DDBJ whole genome shotgun (WGS) entry which is preliminary data.</text>
</comment>
<dbReference type="Proteomes" id="UP000295444">
    <property type="component" value="Unassembled WGS sequence"/>
</dbReference>
<reference evidence="1 2" key="1">
    <citation type="submission" date="2019-03" db="EMBL/GenBank/DDBJ databases">
        <title>Genomic Encyclopedia of Type Strains, Phase IV (KMG-IV): sequencing the most valuable type-strain genomes for metagenomic binning, comparative biology and taxonomic classification.</title>
        <authorList>
            <person name="Goeker M."/>
        </authorList>
    </citation>
    <scope>NUCLEOTIDE SEQUENCE [LARGE SCALE GENOMIC DNA]</scope>
    <source>
        <strain evidence="1 2">DSM 45361</strain>
    </source>
</reference>
<organism evidence="1 2">
    <name type="scientific">Labedaea rhizosphaerae</name>
    <dbReference type="NCBI Taxonomy" id="598644"/>
    <lineage>
        <taxon>Bacteria</taxon>
        <taxon>Bacillati</taxon>
        <taxon>Actinomycetota</taxon>
        <taxon>Actinomycetes</taxon>
        <taxon>Pseudonocardiales</taxon>
        <taxon>Pseudonocardiaceae</taxon>
        <taxon>Labedaea</taxon>
    </lineage>
</organism>
<dbReference type="RefSeq" id="WP_133851024.1">
    <property type="nucleotide sequence ID" value="NZ_SNXZ01000003.1"/>
</dbReference>
<evidence type="ECO:0000313" key="2">
    <source>
        <dbReference type="Proteomes" id="UP000295444"/>
    </source>
</evidence>
<dbReference type="SUPFAM" id="SSF55961">
    <property type="entry name" value="Bet v1-like"/>
    <property type="match status" value="1"/>
</dbReference>
<keyword evidence="2" id="KW-1185">Reference proteome</keyword>
<accession>A0A4R6SDX1</accession>
<protein>
    <submittedName>
        <fullName evidence="1">Polyketide cyclase/dehydrase/lipid transport protein</fullName>
    </submittedName>
</protein>
<dbReference type="OrthoDB" id="6024794at2"/>
<dbReference type="InterPro" id="IPR019587">
    <property type="entry name" value="Polyketide_cyclase/dehydratase"/>
</dbReference>
<dbReference type="CDD" id="cd07821">
    <property type="entry name" value="PYR_PYL_RCAR_like"/>
    <property type="match status" value="1"/>
</dbReference>
<proteinExistence type="predicted"/>
<evidence type="ECO:0000313" key="1">
    <source>
        <dbReference type="EMBL" id="TDP97887.1"/>
    </source>
</evidence>
<sequence length="142" mass="15629">MASISKEIVIESSAEDVWEVIGDFAAGPSRMAPGFVLDTQAEGDCRIVTFVNGTVVRERRVSVDHDTRRIVYAVVGGDVQPEHDNASMQVVADGERRCRLVWIRDVLPDELSASMADAMSHGLEVIKRTLDDTHDPRHGSRA</sequence>